<gene>
    <name evidence="10" type="ORF">FV139_01030</name>
</gene>
<dbReference type="GO" id="GO:0003995">
    <property type="term" value="F:acyl-CoA dehydrogenase activity"/>
    <property type="evidence" value="ECO:0007669"/>
    <property type="project" value="TreeGrafter"/>
</dbReference>
<dbReference type="Proteomes" id="UP000321039">
    <property type="component" value="Unassembled WGS sequence"/>
</dbReference>
<evidence type="ECO:0000259" key="8">
    <source>
        <dbReference type="Pfam" id="PF02770"/>
    </source>
</evidence>
<dbReference type="RefSeq" id="WP_148066386.1">
    <property type="nucleotide sequence ID" value="NZ_VRZA01000001.1"/>
</dbReference>
<feature type="domain" description="Acyl-CoA dehydrogenase/oxidase C-terminal" evidence="7">
    <location>
        <begin position="231"/>
        <end position="376"/>
    </location>
</feature>
<dbReference type="InterPro" id="IPR013786">
    <property type="entry name" value="AcylCoA_DH/ox_N"/>
</dbReference>
<dbReference type="Pfam" id="PF02770">
    <property type="entry name" value="Acyl-CoA_dh_M"/>
    <property type="match status" value="1"/>
</dbReference>
<evidence type="ECO:0000256" key="4">
    <source>
        <dbReference type="ARBA" id="ARBA00022827"/>
    </source>
</evidence>
<dbReference type="InterPro" id="IPR046373">
    <property type="entry name" value="Acyl-CoA_Oxase/DH_mid-dom_sf"/>
</dbReference>
<dbReference type="EMBL" id="VRZA01000001">
    <property type="protein sequence ID" value="TXS96116.1"/>
    <property type="molecule type" value="Genomic_DNA"/>
</dbReference>
<dbReference type="InterPro" id="IPR009100">
    <property type="entry name" value="AcylCoA_DH/oxidase_NM_dom_sf"/>
</dbReference>
<dbReference type="SUPFAM" id="SSF47203">
    <property type="entry name" value="Acyl-CoA dehydrogenase C-terminal domain-like"/>
    <property type="match status" value="1"/>
</dbReference>
<evidence type="ECO:0000259" key="9">
    <source>
        <dbReference type="Pfam" id="PF02771"/>
    </source>
</evidence>
<sequence length="380" mass="41369">MALVLNEEQRLLRDTAREFLTKNAPVAELRRLRDNCDEIGYSPSLWQEMVALGWAGIPVQEAFGGLDFGYLGLGVVLEETGRTLTPSPLFATLVLGASAIQLGGNESQKERLLPAIVAGELTLALALEEHNHHNPTGFSTSLRKENGQYLLNGSKCFVLDGHSADQCLVVARNDSGCTQSADAVCLVLVPRETDGVQCDRTLMADSRNAANLTFQNVVIEDGWIIGEGSEGQTLLEAVLDRGRVALCAEMLGLAREAFERTVDYLKERTQFGVKIGSFQALQHRAAIMLTELELCQSVVLQALTAVDEDSDQLPAMASLAKAKMNELVQTVTNEAVQMHGGIGVTDELDIGLFLKRARVCMQVLGDSGYHKDRYARLCGY</sequence>
<comment type="cofactor">
    <cofactor evidence="1 6">
        <name>FAD</name>
        <dbReference type="ChEBI" id="CHEBI:57692"/>
    </cofactor>
</comment>
<keyword evidence="5 6" id="KW-0560">Oxidoreductase</keyword>
<dbReference type="InterPro" id="IPR036250">
    <property type="entry name" value="AcylCo_DH-like_C"/>
</dbReference>
<proteinExistence type="inferred from homology"/>
<dbReference type="Gene3D" id="2.40.110.10">
    <property type="entry name" value="Butyryl-CoA Dehydrogenase, subunit A, domain 2"/>
    <property type="match status" value="1"/>
</dbReference>
<evidence type="ECO:0000256" key="1">
    <source>
        <dbReference type="ARBA" id="ARBA00001974"/>
    </source>
</evidence>
<name>A0A5C9A5Z9_9GAMM</name>
<keyword evidence="11" id="KW-1185">Reference proteome</keyword>
<comment type="caution">
    <text evidence="10">The sequence shown here is derived from an EMBL/GenBank/DDBJ whole genome shotgun (WGS) entry which is preliminary data.</text>
</comment>
<dbReference type="CDD" id="cd00567">
    <property type="entry name" value="ACAD"/>
    <property type="match status" value="1"/>
</dbReference>
<dbReference type="PANTHER" id="PTHR43884">
    <property type="entry name" value="ACYL-COA DEHYDROGENASE"/>
    <property type="match status" value="1"/>
</dbReference>
<keyword evidence="4 6" id="KW-0274">FAD</keyword>
<organism evidence="10 11">
    <name type="scientific">Parahaliea maris</name>
    <dbReference type="NCBI Taxonomy" id="2716870"/>
    <lineage>
        <taxon>Bacteria</taxon>
        <taxon>Pseudomonadati</taxon>
        <taxon>Pseudomonadota</taxon>
        <taxon>Gammaproteobacteria</taxon>
        <taxon>Cellvibrionales</taxon>
        <taxon>Halieaceae</taxon>
        <taxon>Parahaliea</taxon>
    </lineage>
</organism>
<keyword evidence="3 6" id="KW-0285">Flavoprotein</keyword>
<dbReference type="PANTHER" id="PTHR43884:SF20">
    <property type="entry name" value="ACYL-COA DEHYDROGENASE FADE28"/>
    <property type="match status" value="1"/>
</dbReference>
<evidence type="ECO:0000256" key="3">
    <source>
        <dbReference type="ARBA" id="ARBA00022630"/>
    </source>
</evidence>
<feature type="domain" description="Acyl-CoA oxidase/dehydrogenase middle" evidence="8">
    <location>
        <begin position="134"/>
        <end position="217"/>
    </location>
</feature>
<dbReference type="AlphaFoldDB" id="A0A5C9A5Z9"/>
<evidence type="ECO:0000259" key="7">
    <source>
        <dbReference type="Pfam" id="PF00441"/>
    </source>
</evidence>
<dbReference type="Gene3D" id="1.20.140.10">
    <property type="entry name" value="Butyryl-CoA Dehydrogenase, subunit A, domain 3"/>
    <property type="match status" value="1"/>
</dbReference>
<evidence type="ECO:0000256" key="6">
    <source>
        <dbReference type="RuleBase" id="RU362125"/>
    </source>
</evidence>
<dbReference type="InterPro" id="IPR009075">
    <property type="entry name" value="AcylCo_DH/oxidase_C"/>
</dbReference>
<dbReference type="SUPFAM" id="SSF56645">
    <property type="entry name" value="Acyl-CoA dehydrogenase NM domain-like"/>
    <property type="match status" value="1"/>
</dbReference>
<evidence type="ECO:0000313" key="10">
    <source>
        <dbReference type="EMBL" id="TXS96116.1"/>
    </source>
</evidence>
<dbReference type="GO" id="GO:0050660">
    <property type="term" value="F:flavin adenine dinucleotide binding"/>
    <property type="evidence" value="ECO:0007669"/>
    <property type="project" value="InterPro"/>
</dbReference>
<dbReference type="InterPro" id="IPR006091">
    <property type="entry name" value="Acyl-CoA_Oxase/DH_mid-dom"/>
</dbReference>
<dbReference type="Pfam" id="PF00441">
    <property type="entry name" value="Acyl-CoA_dh_1"/>
    <property type="match status" value="1"/>
</dbReference>
<reference evidence="10 11" key="1">
    <citation type="submission" date="2019-08" db="EMBL/GenBank/DDBJ databases">
        <title>Parahaliea maris sp. nov., isolated from the surface seawater.</title>
        <authorList>
            <person name="Liu Y."/>
        </authorList>
    </citation>
    <scope>NUCLEOTIDE SEQUENCE [LARGE SCALE GENOMIC DNA]</scope>
    <source>
        <strain evidence="10 11">HSLHS9</strain>
    </source>
</reference>
<evidence type="ECO:0000313" key="11">
    <source>
        <dbReference type="Proteomes" id="UP000321039"/>
    </source>
</evidence>
<evidence type="ECO:0000256" key="2">
    <source>
        <dbReference type="ARBA" id="ARBA00009347"/>
    </source>
</evidence>
<evidence type="ECO:0000256" key="5">
    <source>
        <dbReference type="ARBA" id="ARBA00023002"/>
    </source>
</evidence>
<accession>A0A5C9A5Z9</accession>
<comment type="similarity">
    <text evidence="2 6">Belongs to the acyl-CoA dehydrogenase family.</text>
</comment>
<protein>
    <submittedName>
        <fullName evidence="10">Acyl-CoA dehydrogenase</fullName>
    </submittedName>
</protein>
<dbReference type="InterPro" id="IPR037069">
    <property type="entry name" value="AcylCoA_DH/ox_N_sf"/>
</dbReference>
<feature type="domain" description="Acyl-CoA dehydrogenase/oxidase N-terminal" evidence="9">
    <location>
        <begin position="6"/>
        <end position="120"/>
    </location>
</feature>
<dbReference type="Pfam" id="PF02771">
    <property type="entry name" value="Acyl-CoA_dh_N"/>
    <property type="match status" value="1"/>
</dbReference>
<dbReference type="Gene3D" id="1.10.540.10">
    <property type="entry name" value="Acyl-CoA dehydrogenase/oxidase, N-terminal domain"/>
    <property type="match status" value="1"/>
</dbReference>